<feature type="repeat" description="ANK" evidence="1">
    <location>
        <begin position="65"/>
        <end position="94"/>
    </location>
</feature>
<dbReference type="Gene3D" id="1.25.40.20">
    <property type="entry name" value="Ankyrin repeat-containing domain"/>
    <property type="match status" value="1"/>
</dbReference>
<dbReference type="PROSITE" id="PS50088">
    <property type="entry name" value="ANK_REPEAT"/>
    <property type="match status" value="1"/>
</dbReference>
<evidence type="ECO:0000256" key="1">
    <source>
        <dbReference type="PROSITE-ProRule" id="PRU00023"/>
    </source>
</evidence>
<accession>A0A0G4PB68</accession>
<dbReference type="InterPro" id="IPR002110">
    <property type="entry name" value="Ankyrin_rpt"/>
</dbReference>
<dbReference type="EMBL" id="HG793142">
    <property type="protein sequence ID" value="CRL23535.1"/>
    <property type="molecule type" value="Genomic_DNA"/>
</dbReference>
<dbReference type="InterPro" id="IPR036770">
    <property type="entry name" value="Ankyrin_rpt-contain_sf"/>
</dbReference>
<reference evidence="2 3" key="1">
    <citation type="journal article" date="2014" name="Nat. Commun.">
        <title>Multiple recent horizontal transfers of a large genomic region in cheese making fungi.</title>
        <authorList>
            <person name="Cheeseman K."/>
            <person name="Ropars J."/>
            <person name="Renault P."/>
            <person name="Dupont J."/>
            <person name="Gouzy J."/>
            <person name="Branca A."/>
            <person name="Abraham A.L."/>
            <person name="Ceppi M."/>
            <person name="Conseiller E."/>
            <person name="Debuchy R."/>
            <person name="Malagnac F."/>
            <person name="Goarin A."/>
            <person name="Silar P."/>
            <person name="Lacoste S."/>
            <person name="Sallet E."/>
            <person name="Bensimon A."/>
            <person name="Giraud T."/>
            <person name="Brygoo Y."/>
        </authorList>
    </citation>
    <scope>NUCLEOTIDE SEQUENCE [LARGE SCALE GENOMIC DNA]</scope>
    <source>
        <strain evidence="3">FM 013</strain>
    </source>
</reference>
<dbReference type="SUPFAM" id="SSF48403">
    <property type="entry name" value="Ankyrin repeat"/>
    <property type="match status" value="1"/>
</dbReference>
<evidence type="ECO:0000313" key="3">
    <source>
        <dbReference type="Proteomes" id="UP000053732"/>
    </source>
</evidence>
<organism evidence="2 3">
    <name type="scientific">Penicillium camemberti (strain FM 013)</name>
    <dbReference type="NCBI Taxonomy" id="1429867"/>
    <lineage>
        <taxon>Eukaryota</taxon>
        <taxon>Fungi</taxon>
        <taxon>Dikarya</taxon>
        <taxon>Ascomycota</taxon>
        <taxon>Pezizomycotina</taxon>
        <taxon>Eurotiomycetes</taxon>
        <taxon>Eurotiomycetidae</taxon>
        <taxon>Eurotiales</taxon>
        <taxon>Aspergillaceae</taxon>
        <taxon>Penicillium</taxon>
    </lineage>
</organism>
<keyword evidence="1" id="KW-0040">ANK repeat</keyword>
<sequence length="117" mass="12893">MEQHIQTELQYLVTQAISLHGPRVDHDTQTLARHILASDPLLSNRPIYMNAPTGSFWIKTTMWGSALASATLEGHTEVGRILLEHGADVDIRGGLFHTPLQAACVKERPNVFTDHGA</sequence>
<dbReference type="Pfam" id="PF00023">
    <property type="entry name" value="Ank"/>
    <property type="match status" value="1"/>
</dbReference>
<gene>
    <name evidence="2" type="ORF">PCAMFM013_S009g000475</name>
</gene>
<name>A0A0G4PB68_PENC3</name>
<dbReference type="AlphaFoldDB" id="A0A0G4PB68"/>
<keyword evidence="3" id="KW-1185">Reference proteome</keyword>
<dbReference type="Proteomes" id="UP000053732">
    <property type="component" value="Unassembled WGS sequence"/>
</dbReference>
<protein>
    <submittedName>
        <fullName evidence="2">Ankyrin repeat-containing domain</fullName>
    </submittedName>
</protein>
<proteinExistence type="predicted"/>
<evidence type="ECO:0000313" key="2">
    <source>
        <dbReference type="EMBL" id="CRL23535.1"/>
    </source>
</evidence>